<dbReference type="EC" id="4.3.3.6" evidence="10"/>
<dbReference type="EC" id="3.5.1.2" evidence="10"/>
<dbReference type="Proteomes" id="UP000184222">
    <property type="component" value="Chromosome"/>
</dbReference>
<dbReference type="Gene3D" id="3.40.50.880">
    <property type="match status" value="1"/>
</dbReference>
<dbReference type="EMBL" id="CP016796">
    <property type="protein sequence ID" value="API86418.1"/>
    <property type="molecule type" value="Genomic_DNA"/>
</dbReference>
<evidence type="ECO:0000313" key="14">
    <source>
        <dbReference type="Proteomes" id="UP000184222"/>
    </source>
</evidence>
<dbReference type="InterPro" id="IPR002161">
    <property type="entry name" value="PdxT/SNO"/>
</dbReference>
<evidence type="ECO:0000256" key="7">
    <source>
        <dbReference type="ARBA" id="ARBA00049534"/>
    </source>
</evidence>
<evidence type="ECO:0000256" key="4">
    <source>
        <dbReference type="ARBA" id="ARBA00022962"/>
    </source>
</evidence>
<name>A0A1L4BRH0_9GAMM</name>
<dbReference type="NCBIfam" id="NF010050">
    <property type="entry name" value="PRK13526.1"/>
    <property type="match status" value="1"/>
</dbReference>
<dbReference type="GO" id="GO:0004359">
    <property type="term" value="F:glutaminase activity"/>
    <property type="evidence" value="ECO:0007669"/>
    <property type="project" value="UniProtKB-UniRule"/>
</dbReference>
<dbReference type="KEGG" id="frx:F7310_03195"/>
<dbReference type="FunFam" id="3.40.50.880:FF:000010">
    <property type="entry name" value="uncharacterized protein LOC100176842 isoform X2"/>
    <property type="match status" value="1"/>
</dbReference>
<dbReference type="InterPro" id="IPR029062">
    <property type="entry name" value="Class_I_gatase-like"/>
</dbReference>
<dbReference type="NCBIfam" id="TIGR03800">
    <property type="entry name" value="PLP_synth_Pdx2"/>
    <property type="match status" value="1"/>
</dbReference>
<dbReference type="GO" id="GO:0016740">
    <property type="term" value="F:transferase activity"/>
    <property type="evidence" value="ECO:0007669"/>
    <property type="project" value="UniProtKB-KW"/>
</dbReference>
<keyword evidence="5 10" id="KW-0456">Lyase</keyword>
<dbReference type="GO" id="GO:0005829">
    <property type="term" value="C:cytosol"/>
    <property type="evidence" value="ECO:0007669"/>
    <property type="project" value="TreeGrafter"/>
</dbReference>
<dbReference type="Pfam" id="PF01174">
    <property type="entry name" value="SNO"/>
    <property type="match status" value="1"/>
</dbReference>
<dbReference type="GO" id="GO:0036381">
    <property type="term" value="F:pyridoxal 5'-phosphate synthase (glutamine hydrolysing) activity"/>
    <property type="evidence" value="ECO:0007669"/>
    <property type="project" value="UniProtKB-UniRule"/>
</dbReference>
<protein>
    <recommendedName>
        <fullName evidence="10">Pyridoxal 5'-phosphate synthase subunit PdxT</fullName>
        <ecNumber evidence="10">4.3.3.6</ecNumber>
    </recommendedName>
    <alternativeName>
        <fullName evidence="10">Pdx2</fullName>
    </alternativeName>
    <alternativeName>
        <fullName evidence="10">Pyridoxal 5'-phosphate synthase glutaminase subunit</fullName>
        <ecNumber evidence="10">3.5.1.2</ecNumber>
    </alternativeName>
</protein>
<keyword evidence="4 10" id="KW-0315">Glutamine amidotransferase</keyword>
<dbReference type="GO" id="GO:1903600">
    <property type="term" value="C:glutaminase complex"/>
    <property type="evidence" value="ECO:0007669"/>
    <property type="project" value="TreeGrafter"/>
</dbReference>
<feature type="binding site" evidence="10 12">
    <location>
        <position position="101"/>
    </location>
    <ligand>
        <name>L-glutamine</name>
        <dbReference type="ChEBI" id="CHEBI:58359"/>
    </ligand>
</feature>
<sequence>MSEKVGVLAIQGAYVKHTDMLKSLGVDVKLVKSNNDFDDIDRLVIPGGESTTLLNVLAKHSLFDKLYDFSSKNPVFGTCAGSIILSKGQDYLSLIDLTVERNAYGRQLDSFVTDLDFNDKIVSGVFIRAPKFVAVGDGVDILSNYNQSPVLVRQGNILVSSFHPELTNDFSIHQYFLNM</sequence>
<comment type="similarity">
    <text evidence="1 10">Belongs to the glutaminase PdxT/SNO family.</text>
</comment>
<evidence type="ECO:0000256" key="12">
    <source>
        <dbReference type="PIRSR" id="PIRSR005639-2"/>
    </source>
</evidence>
<proteinExistence type="inferred from homology"/>
<evidence type="ECO:0000256" key="1">
    <source>
        <dbReference type="ARBA" id="ARBA00008345"/>
    </source>
</evidence>
<accession>A0A1L4BRH0</accession>
<dbReference type="SUPFAM" id="SSF52317">
    <property type="entry name" value="Class I glutamine amidotransferase-like"/>
    <property type="match status" value="1"/>
</dbReference>
<comment type="catalytic activity">
    <reaction evidence="6 10">
        <text>aldehydo-D-ribose 5-phosphate + D-glyceraldehyde 3-phosphate + L-glutamine = pyridoxal 5'-phosphate + L-glutamate + phosphate + 3 H2O + H(+)</text>
        <dbReference type="Rhea" id="RHEA:31507"/>
        <dbReference type="ChEBI" id="CHEBI:15377"/>
        <dbReference type="ChEBI" id="CHEBI:15378"/>
        <dbReference type="ChEBI" id="CHEBI:29985"/>
        <dbReference type="ChEBI" id="CHEBI:43474"/>
        <dbReference type="ChEBI" id="CHEBI:58273"/>
        <dbReference type="ChEBI" id="CHEBI:58359"/>
        <dbReference type="ChEBI" id="CHEBI:59776"/>
        <dbReference type="ChEBI" id="CHEBI:597326"/>
        <dbReference type="EC" id="4.3.3.6"/>
    </reaction>
</comment>
<evidence type="ECO:0000256" key="9">
    <source>
        <dbReference type="ARBA" id="ARBA00064749"/>
    </source>
</evidence>
<dbReference type="STRING" id="573570.F7310_03195"/>
<dbReference type="InterPro" id="IPR021196">
    <property type="entry name" value="PdxT/SNO_CS"/>
</dbReference>
<evidence type="ECO:0000256" key="10">
    <source>
        <dbReference type="HAMAP-Rule" id="MF_01615"/>
    </source>
</evidence>
<dbReference type="UniPathway" id="UPA00245"/>
<dbReference type="PIRSF" id="PIRSF005639">
    <property type="entry name" value="Glut_amidoT_SNO"/>
    <property type="match status" value="1"/>
</dbReference>
<comment type="subunit">
    <text evidence="9 10">In the presence of PdxS, forms a dodecamer of heterodimers. Only shows activity in the heterodimer.</text>
</comment>
<feature type="active site" description="Charge relay system" evidence="10 11">
    <location>
        <position position="165"/>
    </location>
</feature>
<dbReference type="GO" id="GO:0008614">
    <property type="term" value="P:pyridoxine metabolic process"/>
    <property type="evidence" value="ECO:0007669"/>
    <property type="project" value="TreeGrafter"/>
</dbReference>
<evidence type="ECO:0000256" key="8">
    <source>
        <dbReference type="ARBA" id="ARBA00054599"/>
    </source>
</evidence>
<keyword evidence="14" id="KW-1185">Reference proteome</keyword>
<dbReference type="GO" id="GO:0042823">
    <property type="term" value="P:pyridoxal phosphate biosynthetic process"/>
    <property type="evidence" value="ECO:0007669"/>
    <property type="project" value="UniProtKB-UniRule"/>
</dbReference>
<keyword evidence="2 10" id="KW-0378">Hydrolase</keyword>
<dbReference type="PROSITE" id="PS01236">
    <property type="entry name" value="PDXT_SNO_1"/>
    <property type="match status" value="1"/>
</dbReference>
<evidence type="ECO:0000256" key="3">
    <source>
        <dbReference type="ARBA" id="ARBA00022898"/>
    </source>
</evidence>
<gene>
    <name evidence="10" type="primary">pdxT</name>
    <name evidence="13" type="ORF">F7310_03195</name>
</gene>
<feature type="active site" description="Nucleophile" evidence="10 11">
    <location>
        <position position="79"/>
    </location>
</feature>
<evidence type="ECO:0000256" key="6">
    <source>
        <dbReference type="ARBA" id="ARBA00047992"/>
    </source>
</evidence>
<evidence type="ECO:0000256" key="2">
    <source>
        <dbReference type="ARBA" id="ARBA00022801"/>
    </source>
</evidence>
<feature type="binding site" evidence="10 12">
    <location>
        <begin position="127"/>
        <end position="128"/>
    </location>
    <ligand>
        <name>L-glutamine</name>
        <dbReference type="ChEBI" id="CHEBI:58359"/>
    </ligand>
</feature>
<dbReference type="PROSITE" id="PS51130">
    <property type="entry name" value="PDXT_SNO_2"/>
    <property type="match status" value="1"/>
</dbReference>
<comment type="function">
    <text evidence="8 10">Catalyzes the hydrolysis of glutamine to glutamate and ammonia as part of the biosynthesis of pyridoxal 5'-phosphate. The resulting ammonia molecule is channeled to the active site of PdxS.</text>
</comment>
<keyword evidence="3 10" id="KW-0663">Pyridoxal phosphate</keyword>
<dbReference type="HAMAP" id="MF_01615">
    <property type="entry name" value="PdxT"/>
    <property type="match status" value="1"/>
</dbReference>
<evidence type="ECO:0000256" key="5">
    <source>
        <dbReference type="ARBA" id="ARBA00023239"/>
    </source>
</evidence>
<comment type="catalytic activity">
    <reaction evidence="7 10">
        <text>L-glutamine + H2O = L-glutamate + NH4(+)</text>
        <dbReference type="Rhea" id="RHEA:15889"/>
        <dbReference type="ChEBI" id="CHEBI:15377"/>
        <dbReference type="ChEBI" id="CHEBI:28938"/>
        <dbReference type="ChEBI" id="CHEBI:29985"/>
        <dbReference type="ChEBI" id="CHEBI:58359"/>
        <dbReference type="EC" id="3.5.1.2"/>
    </reaction>
</comment>
<organism evidence="13 14">
    <name type="scientific">Francisella uliginis</name>
    <dbReference type="NCBI Taxonomy" id="573570"/>
    <lineage>
        <taxon>Bacteria</taxon>
        <taxon>Pseudomonadati</taxon>
        <taxon>Pseudomonadota</taxon>
        <taxon>Gammaproteobacteria</taxon>
        <taxon>Thiotrichales</taxon>
        <taxon>Francisellaceae</taxon>
        <taxon>Francisella</taxon>
    </lineage>
</organism>
<dbReference type="PANTHER" id="PTHR31559">
    <property type="entry name" value="PYRIDOXAL 5'-PHOSPHATE SYNTHASE SUBUNIT SNO"/>
    <property type="match status" value="1"/>
</dbReference>
<reference evidence="13 14" key="1">
    <citation type="journal article" date="2016" name="Appl. Environ. Microbiol.">
        <title>Whole genome relationships among Francisella bacteria of diverse origin define new species and provide specific regions for detection.</title>
        <authorList>
            <person name="Challacombe J.F."/>
            <person name="Petersen J.M."/>
            <person name="Gallegos-Graves V."/>
            <person name="Hodge D."/>
            <person name="Pillai S."/>
            <person name="Kuske C.R."/>
        </authorList>
    </citation>
    <scope>NUCLEOTIDE SEQUENCE [LARGE SCALE GENOMIC DNA]</scope>
    <source>
        <strain evidence="14">TX07-7310</strain>
    </source>
</reference>
<feature type="binding site" evidence="10 12">
    <location>
        <begin position="48"/>
        <end position="50"/>
    </location>
    <ligand>
        <name>L-glutamine</name>
        <dbReference type="ChEBI" id="CHEBI:58359"/>
    </ligand>
</feature>
<dbReference type="PROSITE" id="PS51273">
    <property type="entry name" value="GATASE_TYPE_1"/>
    <property type="match status" value="1"/>
</dbReference>
<dbReference type="OrthoDB" id="9810320at2"/>
<evidence type="ECO:0000256" key="11">
    <source>
        <dbReference type="PIRSR" id="PIRSR005639-1"/>
    </source>
</evidence>
<dbReference type="RefSeq" id="WP_072711723.1">
    <property type="nucleotide sequence ID" value="NZ_CP016796.1"/>
</dbReference>
<dbReference type="PANTHER" id="PTHR31559:SF0">
    <property type="entry name" value="PYRIDOXAL 5'-PHOSPHATE SYNTHASE SUBUNIT SNO1-RELATED"/>
    <property type="match status" value="1"/>
</dbReference>
<dbReference type="GO" id="GO:0006543">
    <property type="term" value="P:L-glutamine catabolic process"/>
    <property type="evidence" value="ECO:0007669"/>
    <property type="project" value="UniProtKB-UniRule"/>
</dbReference>
<feature type="active site" description="Charge relay system" evidence="10 11">
    <location>
        <position position="163"/>
    </location>
</feature>
<comment type="pathway">
    <text evidence="10">Cofactor biosynthesis; pyridoxal 5'-phosphate biosynthesis.</text>
</comment>
<evidence type="ECO:0000313" key="13">
    <source>
        <dbReference type="EMBL" id="API86418.1"/>
    </source>
</evidence>
<dbReference type="AlphaFoldDB" id="A0A1L4BRH0"/>
<dbReference type="CDD" id="cd01749">
    <property type="entry name" value="GATase1_PB"/>
    <property type="match status" value="1"/>
</dbReference>
<keyword evidence="13" id="KW-0808">Transferase</keyword>